<feature type="region of interest" description="Disordered" evidence="1">
    <location>
        <begin position="247"/>
        <end position="271"/>
    </location>
</feature>
<dbReference type="Proteomes" id="UP001066276">
    <property type="component" value="Chromosome 4_2"/>
</dbReference>
<gene>
    <name evidence="2" type="ORF">NDU88_005686</name>
</gene>
<accession>A0AAV7SMH0</accession>
<keyword evidence="3" id="KW-1185">Reference proteome</keyword>
<evidence type="ECO:0000313" key="3">
    <source>
        <dbReference type="Proteomes" id="UP001066276"/>
    </source>
</evidence>
<comment type="caution">
    <text evidence="2">The sequence shown here is derived from an EMBL/GenBank/DDBJ whole genome shotgun (WGS) entry which is preliminary data.</text>
</comment>
<protein>
    <submittedName>
        <fullName evidence="2">Uncharacterized protein</fullName>
    </submittedName>
</protein>
<sequence>MADGKVQEAMRLLREAGRLNLIQGGVGGPSRPSRRASSGVAAAVLACSTSRGGARKQPVSRRGGGRARVRAGDEGRSGRGRPFESHRVVPLGSLVTRGATVRARASMGGAAAAGGRRACGRGPAGRGPAHLLAARSAAVGGRAGMPHGRVLAAARSGVRPVSPNTKDVGGEASGRGPAPQEEPDVFVPMEESQPAAGSSGGLIQFSGISLGRLVLAEMGAQGAYQVVIVAEEQVQRGLGRIRNVTTGKGGRADNILVGKKGVENNRTNKDR</sequence>
<reference evidence="2" key="1">
    <citation type="journal article" date="2022" name="bioRxiv">
        <title>Sequencing and chromosome-scale assembly of the giantPleurodeles waltlgenome.</title>
        <authorList>
            <person name="Brown T."/>
            <person name="Elewa A."/>
            <person name="Iarovenko S."/>
            <person name="Subramanian E."/>
            <person name="Araus A.J."/>
            <person name="Petzold A."/>
            <person name="Susuki M."/>
            <person name="Suzuki K.-i.T."/>
            <person name="Hayashi T."/>
            <person name="Toyoda A."/>
            <person name="Oliveira C."/>
            <person name="Osipova E."/>
            <person name="Leigh N.D."/>
            <person name="Simon A."/>
            <person name="Yun M.H."/>
        </authorList>
    </citation>
    <scope>NUCLEOTIDE SEQUENCE</scope>
    <source>
        <strain evidence="2">20211129_DDA</strain>
        <tissue evidence="2">Liver</tissue>
    </source>
</reference>
<feature type="region of interest" description="Disordered" evidence="1">
    <location>
        <begin position="156"/>
        <end position="184"/>
    </location>
</feature>
<evidence type="ECO:0000256" key="1">
    <source>
        <dbReference type="SAM" id="MobiDB-lite"/>
    </source>
</evidence>
<feature type="compositionally biased region" description="Basic and acidic residues" evidence="1">
    <location>
        <begin position="70"/>
        <end position="84"/>
    </location>
</feature>
<dbReference type="AlphaFoldDB" id="A0AAV7SMH0"/>
<dbReference type="EMBL" id="JANPWB010000008">
    <property type="protein sequence ID" value="KAJ1165258.1"/>
    <property type="molecule type" value="Genomic_DNA"/>
</dbReference>
<evidence type="ECO:0000313" key="2">
    <source>
        <dbReference type="EMBL" id="KAJ1165258.1"/>
    </source>
</evidence>
<name>A0AAV7SMH0_PLEWA</name>
<proteinExistence type="predicted"/>
<feature type="region of interest" description="Disordered" evidence="1">
    <location>
        <begin position="48"/>
        <end position="84"/>
    </location>
</feature>
<feature type="compositionally biased region" description="Basic and acidic residues" evidence="1">
    <location>
        <begin position="260"/>
        <end position="271"/>
    </location>
</feature>
<organism evidence="2 3">
    <name type="scientific">Pleurodeles waltl</name>
    <name type="common">Iberian ribbed newt</name>
    <dbReference type="NCBI Taxonomy" id="8319"/>
    <lineage>
        <taxon>Eukaryota</taxon>
        <taxon>Metazoa</taxon>
        <taxon>Chordata</taxon>
        <taxon>Craniata</taxon>
        <taxon>Vertebrata</taxon>
        <taxon>Euteleostomi</taxon>
        <taxon>Amphibia</taxon>
        <taxon>Batrachia</taxon>
        <taxon>Caudata</taxon>
        <taxon>Salamandroidea</taxon>
        <taxon>Salamandridae</taxon>
        <taxon>Pleurodelinae</taxon>
        <taxon>Pleurodeles</taxon>
    </lineage>
</organism>